<dbReference type="EMBL" id="MU006248">
    <property type="protein sequence ID" value="KAF2818842.1"/>
    <property type="molecule type" value="Genomic_DNA"/>
</dbReference>
<organism evidence="3 4">
    <name type="scientific">Ophiobolus disseminans</name>
    <dbReference type="NCBI Taxonomy" id="1469910"/>
    <lineage>
        <taxon>Eukaryota</taxon>
        <taxon>Fungi</taxon>
        <taxon>Dikarya</taxon>
        <taxon>Ascomycota</taxon>
        <taxon>Pezizomycotina</taxon>
        <taxon>Dothideomycetes</taxon>
        <taxon>Pleosporomycetidae</taxon>
        <taxon>Pleosporales</taxon>
        <taxon>Pleosporineae</taxon>
        <taxon>Phaeosphaeriaceae</taxon>
        <taxon>Ophiobolus</taxon>
    </lineage>
</organism>
<evidence type="ECO:0000313" key="3">
    <source>
        <dbReference type="EMBL" id="KAF2818842.1"/>
    </source>
</evidence>
<protein>
    <recommendedName>
        <fullName evidence="5">Secreted protein</fullName>
    </recommendedName>
</protein>
<feature type="region of interest" description="Disordered" evidence="1">
    <location>
        <begin position="44"/>
        <end position="80"/>
    </location>
</feature>
<evidence type="ECO:0000256" key="2">
    <source>
        <dbReference type="SAM" id="SignalP"/>
    </source>
</evidence>
<proteinExistence type="predicted"/>
<name>A0A6A6ZCK5_9PLEO</name>
<keyword evidence="2" id="KW-0732">Signal</keyword>
<feature type="signal peptide" evidence="2">
    <location>
        <begin position="1"/>
        <end position="21"/>
    </location>
</feature>
<evidence type="ECO:0000313" key="4">
    <source>
        <dbReference type="Proteomes" id="UP000799424"/>
    </source>
</evidence>
<dbReference type="AlphaFoldDB" id="A0A6A6ZCK5"/>
<feature type="chain" id="PRO_5025449251" description="Secreted protein" evidence="2">
    <location>
        <begin position="22"/>
        <end position="121"/>
    </location>
</feature>
<dbReference type="Proteomes" id="UP000799424">
    <property type="component" value="Unassembled WGS sequence"/>
</dbReference>
<gene>
    <name evidence="3" type="ORF">CC86DRAFT_151393</name>
</gene>
<accession>A0A6A6ZCK5</accession>
<evidence type="ECO:0008006" key="5">
    <source>
        <dbReference type="Google" id="ProtNLM"/>
    </source>
</evidence>
<keyword evidence="4" id="KW-1185">Reference proteome</keyword>
<evidence type="ECO:0000256" key="1">
    <source>
        <dbReference type="SAM" id="MobiDB-lite"/>
    </source>
</evidence>
<sequence length="121" mass="13102">MQKRACHVFLLVTGAIGEGGASKVPKQHRNRDVEKIIARSSLRPTPHLLAIGSQPPAAMDHASDSRPTSQSPCGQPAIPHCATEAPSDRCSGYRLARRLRCSHRFPRALHVVSSRPTHASV</sequence>
<reference evidence="3" key="1">
    <citation type="journal article" date="2020" name="Stud. Mycol.">
        <title>101 Dothideomycetes genomes: a test case for predicting lifestyles and emergence of pathogens.</title>
        <authorList>
            <person name="Haridas S."/>
            <person name="Albert R."/>
            <person name="Binder M."/>
            <person name="Bloem J."/>
            <person name="Labutti K."/>
            <person name="Salamov A."/>
            <person name="Andreopoulos B."/>
            <person name="Baker S."/>
            <person name="Barry K."/>
            <person name="Bills G."/>
            <person name="Bluhm B."/>
            <person name="Cannon C."/>
            <person name="Castanera R."/>
            <person name="Culley D."/>
            <person name="Daum C."/>
            <person name="Ezra D."/>
            <person name="Gonzalez J."/>
            <person name="Henrissat B."/>
            <person name="Kuo A."/>
            <person name="Liang C."/>
            <person name="Lipzen A."/>
            <person name="Lutzoni F."/>
            <person name="Magnuson J."/>
            <person name="Mondo S."/>
            <person name="Nolan M."/>
            <person name="Ohm R."/>
            <person name="Pangilinan J."/>
            <person name="Park H.-J."/>
            <person name="Ramirez L."/>
            <person name="Alfaro M."/>
            <person name="Sun H."/>
            <person name="Tritt A."/>
            <person name="Yoshinaga Y."/>
            <person name="Zwiers L.-H."/>
            <person name="Turgeon B."/>
            <person name="Goodwin S."/>
            <person name="Spatafora J."/>
            <person name="Crous P."/>
            <person name="Grigoriev I."/>
        </authorList>
    </citation>
    <scope>NUCLEOTIDE SEQUENCE</scope>
    <source>
        <strain evidence="3">CBS 113818</strain>
    </source>
</reference>